<dbReference type="Proteomes" id="UP000243498">
    <property type="component" value="Unassembled WGS sequence"/>
</dbReference>
<dbReference type="InterPro" id="IPR004843">
    <property type="entry name" value="Calcineurin-like_PHP"/>
</dbReference>
<evidence type="ECO:0000256" key="1">
    <source>
        <dbReference type="SAM" id="Phobius"/>
    </source>
</evidence>
<dbReference type="CDD" id="cd00144">
    <property type="entry name" value="MPP_PPP_family"/>
    <property type="match status" value="1"/>
</dbReference>
<dbReference type="GO" id="GO:0016791">
    <property type="term" value="F:phosphatase activity"/>
    <property type="evidence" value="ECO:0007669"/>
    <property type="project" value="TreeGrafter"/>
</dbReference>
<dbReference type="EMBL" id="SBHS01000008">
    <property type="protein sequence ID" value="TWU75182.1"/>
    <property type="molecule type" value="Genomic_DNA"/>
</dbReference>
<dbReference type="InterPro" id="IPR050126">
    <property type="entry name" value="Ap4A_hydrolase"/>
</dbReference>
<dbReference type="Proteomes" id="UP000317257">
    <property type="component" value="Unassembled WGS sequence"/>
</dbReference>
<gene>
    <name evidence="4" type="ORF">ED733_004603</name>
    <name evidence="3" type="ORF">NOR_02653</name>
</gene>
<dbReference type="GO" id="GO:0006798">
    <property type="term" value="P:polyphosphate catabolic process"/>
    <property type="evidence" value="ECO:0007669"/>
    <property type="project" value="TreeGrafter"/>
</dbReference>
<reference evidence="6" key="2">
    <citation type="submission" date="2018-12" db="EMBL/GenBank/DDBJ databases">
        <title>The complete genome of Metarhizium rileyi, a key fungal pathogen of Lepidoptera.</title>
        <authorList>
            <person name="Binneck E."/>
            <person name="Lastra C.C.L."/>
            <person name="Sosa-Gomez D.R."/>
        </authorList>
    </citation>
    <scope>NUCLEOTIDE SEQUENCE [LARGE SCALE GENOMIC DNA]</scope>
    <source>
        <strain evidence="6">Cep018-CH2</strain>
    </source>
</reference>
<comment type="caution">
    <text evidence="3">The sequence shown here is derived from an EMBL/GenBank/DDBJ whole genome shotgun (WGS) entry which is preliminary data.</text>
</comment>
<evidence type="ECO:0000313" key="5">
    <source>
        <dbReference type="Proteomes" id="UP000243498"/>
    </source>
</evidence>
<dbReference type="GO" id="GO:0000298">
    <property type="term" value="F:endopolyphosphatase activity"/>
    <property type="evidence" value="ECO:0007669"/>
    <property type="project" value="TreeGrafter"/>
</dbReference>
<sequence length="344" mass="38738">MPVFCCRGIGFVAVVIILLAVLYVNQIWEPEARAVFLGASHQHELDEPALIASLPSHHIPTIQNDRRLIVIGDIHGMNTELGKLLDRAEYDPANDHVIALGDLVNKGPDSRGVLSRLMSMNASAVRGNHEDRLLLAWKKYIDQKASPTPQSDVVDQRKRDKKILKVAKNLLPQQITWLSDLPVILKATSLSLYFVHGGLVPGVRLEEQDPWAVMNMRTLKYSRDELRRREDGARAQTGQEYTKDDDITAEKVIAVPIDDHSGERWDQAWDDYEKKHVKKSQRRSVMYGHDAKRGFTEGEYTVGLDSGCVVGGQLTGLIVRAKGNKSFSYDKIQVPCKAWKRKKT</sequence>
<evidence type="ECO:0000259" key="2">
    <source>
        <dbReference type="Pfam" id="PF00149"/>
    </source>
</evidence>
<dbReference type="OrthoDB" id="10267127at2759"/>
<name>A0A167GS97_METRR</name>
<keyword evidence="5" id="KW-1185">Reference proteome</keyword>
<accession>A0A167GS97</accession>
<evidence type="ECO:0000313" key="6">
    <source>
        <dbReference type="Proteomes" id="UP000317257"/>
    </source>
</evidence>
<dbReference type="AlphaFoldDB" id="A0A167GS97"/>
<protein>
    <submittedName>
        <fullName evidence="3">Ser/Thr protein phosphatase family</fullName>
    </submittedName>
</protein>
<dbReference type="InterPro" id="IPR029052">
    <property type="entry name" value="Metallo-depent_PP-like"/>
</dbReference>
<dbReference type="Pfam" id="PF00149">
    <property type="entry name" value="Metallophos"/>
    <property type="match status" value="1"/>
</dbReference>
<dbReference type="STRING" id="1081105.A0A167GS97"/>
<keyword evidence="1" id="KW-1133">Transmembrane helix</keyword>
<accession>A0A5C6GBQ0</accession>
<dbReference type="OMA" id="WLDTCPV"/>
<dbReference type="GO" id="GO:0005737">
    <property type="term" value="C:cytoplasm"/>
    <property type="evidence" value="ECO:0007669"/>
    <property type="project" value="TreeGrafter"/>
</dbReference>
<proteinExistence type="predicted"/>
<dbReference type="EMBL" id="AZHC01000006">
    <property type="protein sequence ID" value="OAA47017.1"/>
    <property type="molecule type" value="Genomic_DNA"/>
</dbReference>
<reference evidence="3 5" key="1">
    <citation type="journal article" date="2016" name="Genome Biol. Evol.">
        <title>Divergent and convergent evolution of fungal pathogenicity.</title>
        <authorList>
            <person name="Shang Y."/>
            <person name="Xiao G."/>
            <person name="Zheng P."/>
            <person name="Cen K."/>
            <person name="Zhan S."/>
            <person name="Wang C."/>
        </authorList>
    </citation>
    <scope>NUCLEOTIDE SEQUENCE [LARGE SCALE GENOMIC DNA]</scope>
    <source>
        <strain evidence="3 5">RCEF 4871</strain>
    </source>
</reference>
<keyword evidence="1" id="KW-0472">Membrane</keyword>
<dbReference type="SUPFAM" id="SSF56300">
    <property type="entry name" value="Metallo-dependent phosphatases"/>
    <property type="match status" value="1"/>
</dbReference>
<dbReference type="PANTHER" id="PTHR42850:SF4">
    <property type="entry name" value="ZINC-DEPENDENT ENDOPOLYPHOSPHATASE"/>
    <property type="match status" value="1"/>
</dbReference>
<keyword evidence="1" id="KW-0812">Transmembrane</keyword>
<reference evidence="4" key="3">
    <citation type="journal article" date="2019" name="Microbiol. Resour. Announc.">
        <title>Genome Sequence of Metarhizium rileyi, a Microbial Control Agent for Lepidoptera.</title>
        <authorList>
            <person name="Binneck E."/>
            <person name="Lastra C.C.L."/>
            <person name="Sosa-Gomez D.R."/>
        </authorList>
    </citation>
    <scope>NUCLEOTIDE SEQUENCE</scope>
    <source>
        <strain evidence="4">Cep018-CH2</strain>
    </source>
</reference>
<dbReference type="Gene3D" id="3.60.21.10">
    <property type="match status" value="1"/>
</dbReference>
<organism evidence="3 5">
    <name type="scientific">Metarhizium rileyi (strain RCEF 4871)</name>
    <name type="common">Nomuraea rileyi</name>
    <dbReference type="NCBI Taxonomy" id="1649241"/>
    <lineage>
        <taxon>Eukaryota</taxon>
        <taxon>Fungi</taxon>
        <taxon>Dikarya</taxon>
        <taxon>Ascomycota</taxon>
        <taxon>Pezizomycotina</taxon>
        <taxon>Sordariomycetes</taxon>
        <taxon>Hypocreomycetidae</taxon>
        <taxon>Hypocreales</taxon>
        <taxon>Clavicipitaceae</taxon>
        <taxon>Metarhizium</taxon>
    </lineage>
</organism>
<evidence type="ECO:0000313" key="4">
    <source>
        <dbReference type="EMBL" id="TWU75182.1"/>
    </source>
</evidence>
<dbReference type="PANTHER" id="PTHR42850">
    <property type="entry name" value="METALLOPHOSPHOESTERASE"/>
    <property type="match status" value="1"/>
</dbReference>
<feature type="domain" description="Calcineurin-like phosphoesterase" evidence="2">
    <location>
        <begin position="67"/>
        <end position="290"/>
    </location>
</feature>
<evidence type="ECO:0000313" key="3">
    <source>
        <dbReference type="EMBL" id="OAA47017.1"/>
    </source>
</evidence>
<feature type="transmembrane region" description="Helical" evidence="1">
    <location>
        <begin position="9"/>
        <end position="28"/>
    </location>
</feature>